<protein>
    <submittedName>
        <fullName evidence="1">Unnamed protein product</fullName>
    </submittedName>
</protein>
<evidence type="ECO:0000313" key="2">
    <source>
        <dbReference type="Proteomes" id="UP001165121"/>
    </source>
</evidence>
<gene>
    <name evidence="1" type="ORF">Pfra01_000254200</name>
</gene>
<dbReference type="OrthoDB" id="115809at2759"/>
<proteinExistence type="predicted"/>
<dbReference type="EMBL" id="BSXT01000203">
    <property type="protein sequence ID" value="GMF20678.1"/>
    <property type="molecule type" value="Genomic_DNA"/>
</dbReference>
<name>A0A9W6TRB2_9STRA</name>
<reference evidence="1" key="1">
    <citation type="submission" date="2023-04" db="EMBL/GenBank/DDBJ databases">
        <title>Phytophthora fragariaefolia NBRC 109709.</title>
        <authorList>
            <person name="Ichikawa N."/>
            <person name="Sato H."/>
            <person name="Tonouchi N."/>
        </authorList>
    </citation>
    <scope>NUCLEOTIDE SEQUENCE</scope>
    <source>
        <strain evidence="1">NBRC 109709</strain>
    </source>
</reference>
<accession>A0A9W6TRB2</accession>
<sequence length="131" mass="14844">MENDSVNTSGYTEVAPVVPALEAWVELDSARRSFVDYCRALWDPIPIAVTKVVSRFVNTLKGWQQCDAADLPLIVTWIDTLLDRYRKAAMCDIFHVSTTRSEAPTWSLVSNPELHALIITTAFRQLLHRLI</sequence>
<evidence type="ECO:0000313" key="1">
    <source>
        <dbReference type="EMBL" id="GMF20678.1"/>
    </source>
</evidence>
<comment type="caution">
    <text evidence="1">The sequence shown here is derived from an EMBL/GenBank/DDBJ whole genome shotgun (WGS) entry which is preliminary data.</text>
</comment>
<keyword evidence="2" id="KW-1185">Reference proteome</keyword>
<organism evidence="1 2">
    <name type="scientific">Phytophthora fragariaefolia</name>
    <dbReference type="NCBI Taxonomy" id="1490495"/>
    <lineage>
        <taxon>Eukaryota</taxon>
        <taxon>Sar</taxon>
        <taxon>Stramenopiles</taxon>
        <taxon>Oomycota</taxon>
        <taxon>Peronosporomycetes</taxon>
        <taxon>Peronosporales</taxon>
        <taxon>Peronosporaceae</taxon>
        <taxon>Phytophthora</taxon>
    </lineage>
</organism>
<dbReference type="Proteomes" id="UP001165121">
    <property type="component" value="Unassembled WGS sequence"/>
</dbReference>
<dbReference type="AlphaFoldDB" id="A0A9W6TRB2"/>